<keyword evidence="4" id="KW-1185">Reference proteome</keyword>
<feature type="domain" description="Halobacterial output" evidence="2">
    <location>
        <begin position="31"/>
        <end position="98"/>
    </location>
</feature>
<dbReference type="OrthoDB" id="271604at2157"/>
<dbReference type="InterPro" id="IPR040624">
    <property type="entry name" value="HalOD1"/>
</dbReference>
<organism evidence="3 4">
    <name type="scientific">Halobiforma nitratireducens JCM 10879</name>
    <dbReference type="NCBI Taxonomy" id="1227454"/>
    <lineage>
        <taxon>Archaea</taxon>
        <taxon>Methanobacteriati</taxon>
        <taxon>Methanobacteriota</taxon>
        <taxon>Stenosarchaea group</taxon>
        <taxon>Halobacteria</taxon>
        <taxon>Halobacteriales</taxon>
        <taxon>Natrialbaceae</taxon>
        <taxon>Halobiforma</taxon>
    </lineage>
</organism>
<proteinExistence type="predicted"/>
<evidence type="ECO:0000259" key="2">
    <source>
        <dbReference type="Pfam" id="PF18545"/>
    </source>
</evidence>
<gene>
    <name evidence="3" type="ORF">C446_07774</name>
</gene>
<accession>M0M2N2</accession>
<dbReference type="Proteomes" id="UP000011607">
    <property type="component" value="Unassembled WGS sequence"/>
</dbReference>
<dbReference type="AlphaFoldDB" id="M0M2N2"/>
<sequence>MTVEDAQIGGAELSSESRVGEQTVWGRQAADTPVYAIVSAVAEATGEDPCDLPPLARVIDPDSLNALLTAESATGDTSVRFQYVDRTVVVRGDGTVDVLEEDDLDV</sequence>
<comment type="caution">
    <text evidence="3">The sequence shown here is derived from an EMBL/GenBank/DDBJ whole genome shotgun (WGS) entry which is preliminary data.</text>
</comment>
<evidence type="ECO:0000313" key="3">
    <source>
        <dbReference type="EMBL" id="EMA40052.1"/>
    </source>
</evidence>
<reference evidence="3 4" key="1">
    <citation type="journal article" date="2014" name="PLoS Genet.">
        <title>Phylogenetically driven sequencing of extremely halophilic archaea reveals strategies for static and dynamic osmo-response.</title>
        <authorList>
            <person name="Becker E.A."/>
            <person name="Seitzer P.M."/>
            <person name="Tritt A."/>
            <person name="Larsen D."/>
            <person name="Krusor M."/>
            <person name="Yao A.I."/>
            <person name="Wu D."/>
            <person name="Madern D."/>
            <person name="Eisen J.A."/>
            <person name="Darling A.E."/>
            <person name="Facciotti M.T."/>
        </authorList>
    </citation>
    <scope>NUCLEOTIDE SEQUENCE [LARGE SCALE GENOMIC DNA]</scope>
    <source>
        <strain evidence="3 4">JCM 10879</strain>
    </source>
</reference>
<evidence type="ECO:0000313" key="4">
    <source>
        <dbReference type="Proteomes" id="UP000011607"/>
    </source>
</evidence>
<feature type="region of interest" description="Disordered" evidence="1">
    <location>
        <begin position="1"/>
        <end position="21"/>
    </location>
</feature>
<dbReference type="eggNOG" id="arCOG08980">
    <property type="taxonomic scope" value="Archaea"/>
</dbReference>
<dbReference type="RefSeq" id="WP_006672490.1">
    <property type="nucleotide sequence ID" value="NZ_AOMA01000077.1"/>
</dbReference>
<name>M0M2N2_9EURY</name>
<dbReference type="Pfam" id="PF18545">
    <property type="entry name" value="HalOD1"/>
    <property type="match status" value="1"/>
</dbReference>
<evidence type="ECO:0000256" key="1">
    <source>
        <dbReference type="SAM" id="MobiDB-lite"/>
    </source>
</evidence>
<dbReference type="EMBL" id="AOMA01000077">
    <property type="protein sequence ID" value="EMA40052.1"/>
    <property type="molecule type" value="Genomic_DNA"/>
</dbReference>
<protein>
    <recommendedName>
        <fullName evidence="2">Halobacterial output domain-containing protein</fullName>
    </recommendedName>
</protein>